<feature type="region of interest" description="Disordered" evidence="1">
    <location>
        <begin position="166"/>
        <end position="185"/>
    </location>
</feature>
<comment type="caution">
    <text evidence="3">The sequence shown here is derived from an EMBL/GenBank/DDBJ whole genome shotgun (WGS) entry which is preliminary data.</text>
</comment>
<dbReference type="PANTHER" id="PTHR38030:SF2">
    <property type="entry name" value="PROTOPORPHYRINOGEN IX DEHYDROGENASE [QUINONE]"/>
    <property type="match status" value="1"/>
</dbReference>
<accession>A0ABU9D206</accession>
<evidence type="ECO:0000256" key="1">
    <source>
        <dbReference type="SAM" id="MobiDB-lite"/>
    </source>
</evidence>
<proteinExistence type="predicted"/>
<dbReference type="InterPro" id="IPR026816">
    <property type="entry name" value="Flavodoxin_dom"/>
</dbReference>
<protein>
    <submittedName>
        <fullName evidence="3">Flavodoxin domain-containing protein</fullName>
    </submittedName>
</protein>
<name>A0ABU9D206_9NOCA</name>
<gene>
    <name evidence="3" type="ORF">AABD04_21725</name>
</gene>
<dbReference type="SUPFAM" id="SSF52218">
    <property type="entry name" value="Flavoproteins"/>
    <property type="match status" value="1"/>
</dbReference>
<keyword evidence="4" id="KW-1185">Reference proteome</keyword>
<feature type="domain" description="Flavodoxin" evidence="2">
    <location>
        <begin position="4"/>
        <end position="145"/>
    </location>
</feature>
<dbReference type="InterPro" id="IPR052200">
    <property type="entry name" value="Protoporphyrinogen_IX_DH"/>
</dbReference>
<feature type="compositionally biased region" description="Polar residues" evidence="1">
    <location>
        <begin position="175"/>
        <end position="185"/>
    </location>
</feature>
<dbReference type="RefSeq" id="WP_341442426.1">
    <property type="nucleotide sequence ID" value="NZ_JBBPCN010000001.1"/>
</dbReference>
<reference evidence="3 4" key="1">
    <citation type="submission" date="2024-03" db="EMBL/GenBank/DDBJ databases">
        <title>Rhodococcus navarretei sp. nov. and Pseudarthrobacter quantumdoti sp. nov., two new species with the ability to biosynthesize Quantum Dots isolated from soil samples at Union Glacier, Antarctica.</title>
        <authorList>
            <person name="Vargas M."/>
        </authorList>
    </citation>
    <scope>NUCLEOTIDE SEQUENCE [LARGE SCALE GENOMIC DNA]</scope>
    <source>
        <strain evidence="3 4">EXRC-4A-4</strain>
    </source>
</reference>
<dbReference type="Pfam" id="PF12724">
    <property type="entry name" value="Flavodoxin_5"/>
    <property type="match status" value="1"/>
</dbReference>
<dbReference type="EMBL" id="JBBPCN010000001">
    <property type="protein sequence ID" value="MEK8073469.1"/>
    <property type="molecule type" value="Genomic_DNA"/>
</dbReference>
<dbReference type="Proteomes" id="UP001456513">
    <property type="component" value="Unassembled WGS sequence"/>
</dbReference>
<evidence type="ECO:0000313" key="4">
    <source>
        <dbReference type="Proteomes" id="UP001456513"/>
    </source>
</evidence>
<evidence type="ECO:0000259" key="2">
    <source>
        <dbReference type="Pfam" id="PF12724"/>
    </source>
</evidence>
<dbReference type="PANTHER" id="PTHR38030">
    <property type="entry name" value="PROTOPORPHYRINOGEN IX DEHYDROGENASE [MENAQUINONE]"/>
    <property type="match status" value="1"/>
</dbReference>
<evidence type="ECO:0000313" key="3">
    <source>
        <dbReference type="EMBL" id="MEK8073469.1"/>
    </source>
</evidence>
<organism evidence="3 4">
    <name type="scientific">Rhodococcus navarretei</name>
    <dbReference type="NCBI Taxonomy" id="3128981"/>
    <lineage>
        <taxon>Bacteria</taxon>
        <taxon>Bacillati</taxon>
        <taxon>Actinomycetota</taxon>
        <taxon>Actinomycetes</taxon>
        <taxon>Mycobacteriales</taxon>
        <taxon>Nocardiaceae</taxon>
        <taxon>Rhodococcus</taxon>
    </lineage>
</organism>
<sequence>MRILIATASRHGATREIGQWLGASILREMSTHDSTTTVDVRDARDVDSIAEYDAAIIGSGVYMGRWLRDARSLIAREQAELESMPVWLFSSGPVDGSTPAEAQPKETKADWAIEHRVFGGKLERSGLSRFERAVVRLINVSDGDSRSRAGVLAWAVVISSRLTASAPNAPETSRLDSTPRTSERS</sequence>
<dbReference type="Gene3D" id="3.40.50.360">
    <property type="match status" value="1"/>
</dbReference>
<dbReference type="InterPro" id="IPR029039">
    <property type="entry name" value="Flavoprotein-like_sf"/>
</dbReference>